<reference evidence="1 2" key="1">
    <citation type="journal article" date="2022" name="bioRxiv">
        <title>Genomics of Preaxostyla Flagellates Illuminates Evolutionary Transitions and the Path Towards Mitochondrial Loss.</title>
        <authorList>
            <person name="Novak L.V.F."/>
            <person name="Treitli S.C."/>
            <person name="Pyrih J."/>
            <person name="Halakuc P."/>
            <person name="Pipaliya S.V."/>
            <person name="Vacek V."/>
            <person name="Brzon O."/>
            <person name="Soukal P."/>
            <person name="Eme L."/>
            <person name="Dacks J.B."/>
            <person name="Karnkowska A."/>
            <person name="Elias M."/>
            <person name="Hampl V."/>
        </authorList>
    </citation>
    <scope>NUCLEOTIDE SEQUENCE [LARGE SCALE GENOMIC DNA]</scope>
    <source>
        <strain evidence="1">NAU3</strain>
        <tissue evidence="1">Gut</tissue>
    </source>
</reference>
<keyword evidence="2" id="KW-1185">Reference proteome</keyword>
<dbReference type="EMBL" id="JARBJD010000178">
    <property type="protein sequence ID" value="KAK2948367.1"/>
    <property type="molecule type" value="Genomic_DNA"/>
</dbReference>
<evidence type="ECO:0000313" key="1">
    <source>
        <dbReference type="EMBL" id="KAK2948367.1"/>
    </source>
</evidence>
<dbReference type="Proteomes" id="UP001281761">
    <property type="component" value="Unassembled WGS sequence"/>
</dbReference>
<protein>
    <submittedName>
        <fullName evidence="1">Uncharacterized protein</fullName>
    </submittedName>
</protein>
<name>A0ABQ9X857_9EUKA</name>
<accession>A0ABQ9X857</accession>
<organism evidence="1 2">
    <name type="scientific">Blattamonas nauphoetae</name>
    <dbReference type="NCBI Taxonomy" id="2049346"/>
    <lineage>
        <taxon>Eukaryota</taxon>
        <taxon>Metamonada</taxon>
        <taxon>Preaxostyla</taxon>
        <taxon>Oxymonadida</taxon>
        <taxon>Blattamonas</taxon>
    </lineage>
</organism>
<gene>
    <name evidence="1" type="ORF">BLNAU_16713</name>
</gene>
<proteinExistence type="predicted"/>
<comment type="caution">
    <text evidence="1">The sequence shown here is derived from an EMBL/GenBank/DDBJ whole genome shotgun (WGS) entry which is preliminary data.</text>
</comment>
<sequence>MHLVRFLSTKIFEIQAKIMEISSRWHLQFRKAIDSIHQIQTDPISLPAVMLSTILFCECMMFSDSLIKATTIILLLLDDKLSPSLTSTVPAWRTKILSIGTLLYIMSAICTTNIWRHNQTSLTTAPHNDVASTGQVAAPDFVQKIFSVEVMGLLRRTTEWFNGSTPKVIATILKKQKVALRPSHFIMLRCQQHIASMDARCSLILRVIPFKIRM</sequence>
<evidence type="ECO:0000313" key="2">
    <source>
        <dbReference type="Proteomes" id="UP001281761"/>
    </source>
</evidence>